<evidence type="ECO:0000313" key="7">
    <source>
        <dbReference type="Proteomes" id="UP001556367"/>
    </source>
</evidence>
<evidence type="ECO:0000259" key="5">
    <source>
        <dbReference type="Pfam" id="PF01593"/>
    </source>
</evidence>
<dbReference type="SUPFAM" id="SSF54373">
    <property type="entry name" value="FAD-linked reductases, C-terminal domain"/>
    <property type="match status" value="1"/>
</dbReference>
<evidence type="ECO:0000256" key="1">
    <source>
        <dbReference type="ARBA" id="ARBA00001974"/>
    </source>
</evidence>
<keyword evidence="3" id="KW-0274">FAD</keyword>
<dbReference type="SUPFAM" id="SSF51905">
    <property type="entry name" value="FAD/NAD(P)-binding domain"/>
    <property type="match status" value="1"/>
</dbReference>
<comment type="cofactor">
    <cofactor evidence="1 3">
        <name>FAD</name>
        <dbReference type="ChEBI" id="CHEBI:57692"/>
    </cofactor>
</comment>
<dbReference type="InterPro" id="IPR036188">
    <property type="entry name" value="FAD/NAD-bd_sf"/>
</dbReference>
<reference evidence="7" key="1">
    <citation type="submission" date="2024-06" db="EMBL/GenBank/DDBJ databases">
        <title>Multi-omics analyses provide insights into the biosynthesis of the anticancer antibiotic pleurotin in Hohenbuehelia grisea.</title>
        <authorList>
            <person name="Weaver J.A."/>
            <person name="Alberti F."/>
        </authorList>
    </citation>
    <scope>NUCLEOTIDE SEQUENCE [LARGE SCALE GENOMIC DNA]</scope>
    <source>
        <strain evidence="7">T-177</strain>
    </source>
</reference>
<dbReference type="Proteomes" id="UP001556367">
    <property type="component" value="Unassembled WGS sequence"/>
</dbReference>
<keyword evidence="3" id="KW-0285">Flavoprotein</keyword>
<dbReference type="InterPro" id="IPR002937">
    <property type="entry name" value="Amino_oxidase"/>
</dbReference>
<feature type="signal peptide" evidence="4">
    <location>
        <begin position="1"/>
        <end position="21"/>
    </location>
</feature>
<dbReference type="PANTHER" id="PTHR10742:SF313">
    <property type="entry name" value="AMINE OXIDASE"/>
    <property type="match status" value="1"/>
</dbReference>
<feature type="domain" description="Amine oxidase" evidence="5">
    <location>
        <begin position="40"/>
        <end position="467"/>
    </location>
</feature>
<comment type="similarity">
    <text evidence="3">Belongs to the flavin monoamine oxidase family.</text>
</comment>
<name>A0ABR3JMG3_9AGAR</name>
<gene>
    <name evidence="6" type="ORF">HGRIS_002630</name>
</gene>
<dbReference type="InterPro" id="IPR001613">
    <property type="entry name" value="Flavin_amine_oxidase"/>
</dbReference>
<evidence type="ECO:0000256" key="3">
    <source>
        <dbReference type="RuleBase" id="RU362067"/>
    </source>
</evidence>
<evidence type="ECO:0000256" key="2">
    <source>
        <dbReference type="ARBA" id="ARBA00023002"/>
    </source>
</evidence>
<evidence type="ECO:0000256" key="4">
    <source>
        <dbReference type="SAM" id="SignalP"/>
    </source>
</evidence>
<dbReference type="Gene3D" id="3.50.50.60">
    <property type="entry name" value="FAD/NAD(P)-binding domain"/>
    <property type="match status" value="1"/>
</dbReference>
<comment type="caution">
    <text evidence="6">The sequence shown here is derived from an EMBL/GenBank/DDBJ whole genome shotgun (WGS) entry which is preliminary data.</text>
</comment>
<dbReference type="PRINTS" id="PR00757">
    <property type="entry name" value="AMINEOXDASEF"/>
</dbReference>
<dbReference type="EC" id="1.4.3.-" evidence="3"/>
<keyword evidence="7" id="KW-1185">Reference proteome</keyword>
<dbReference type="Pfam" id="PF01593">
    <property type="entry name" value="Amino_oxidase"/>
    <property type="match status" value="1"/>
</dbReference>
<dbReference type="InterPro" id="IPR050281">
    <property type="entry name" value="Flavin_monoamine_oxidase"/>
</dbReference>
<organism evidence="6 7">
    <name type="scientific">Hohenbuehelia grisea</name>
    <dbReference type="NCBI Taxonomy" id="104357"/>
    <lineage>
        <taxon>Eukaryota</taxon>
        <taxon>Fungi</taxon>
        <taxon>Dikarya</taxon>
        <taxon>Basidiomycota</taxon>
        <taxon>Agaricomycotina</taxon>
        <taxon>Agaricomycetes</taxon>
        <taxon>Agaricomycetidae</taxon>
        <taxon>Agaricales</taxon>
        <taxon>Pleurotineae</taxon>
        <taxon>Pleurotaceae</taxon>
        <taxon>Hohenbuehelia</taxon>
    </lineage>
</organism>
<proteinExistence type="inferred from homology"/>
<keyword evidence="2 3" id="KW-0560">Oxidoreductase</keyword>
<sequence length="492" mass="53963">MISKLFHLLPIFLVARNVVVAQDSSGSGDHYSVLVLGGGIAGVIAARTLHEAGVDDYLLVEANTELGGRIRNWQLGDTVVEVGGGWIQGSQPGDEAQNPILTLAEMWNVSTAPIDYSDFSYYDFTGPANYSDQEAVAGGSFDSAMTLAGERRSQGLVDISARTALSLLGSVPSSPQAWASEYAFWDWEFGVPPEETSLIASALRNNYTFGDSTTSTDRISTDQRGFKTIVQSEAASFMTEQQLLLNSTVKSISYSSDNTSVTLSNGRVITADHVLCTFSAGVLQHNDVTFEPALPDWKREAISSLTMSSYSEIFMRFPNKFWFDSTFGLYADRARGTYPIFHSYDHPDLFPDSGILSTTVTGDYSRWVTAISNEEIKDEVVAVLKTIFPEANVTEPEELFFHRWDSDPWFRGASSVWFPAYTKVRQQNLRADIGGRLWFAGEATSRDFNGLMQGAYFEGQDIAQEILKCLNVTGNCAGLSFTDKALATNATA</sequence>
<evidence type="ECO:0000313" key="6">
    <source>
        <dbReference type="EMBL" id="KAL0956483.1"/>
    </source>
</evidence>
<dbReference type="PANTHER" id="PTHR10742">
    <property type="entry name" value="FLAVIN MONOAMINE OXIDASE"/>
    <property type="match status" value="1"/>
</dbReference>
<feature type="chain" id="PRO_5046424635" description="Amine oxidase" evidence="4">
    <location>
        <begin position="22"/>
        <end position="492"/>
    </location>
</feature>
<dbReference type="Gene3D" id="3.90.660.10">
    <property type="match status" value="1"/>
</dbReference>
<accession>A0ABR3JMG3</accession>
<protein>
    <recommendedName>
        <fullName evidence="3">Amine oxidase</fullName>
        <ecNumber evidence="3">1.4.3.-</ecNumber>
    </recommendedName>
</protein>
<keyword evidence="4" id="KW-0732">Signal</keyword>
<dbReference type="EMBL" id="JASNQZ010000006">
    <property type="protein sequence ID" value="KAL0956483.1"/>
    <property type="molecule type" value="Genomic_DNA"/>
</dbReference>